<dbReference type="InterPro" id="IPR000571">
    <property type="entry name" value="Znf_CCCH"/>
</dbReference>
<feature type="zinc finger region" description="C3H1-type" evidence="1">
    <location>
        <begin position="274"/>
        <end position="301"/>
    </location>
</feature>
<keyword evidence="1" id="KW-0479">Metal-binding</keyword>
<dbReference type="PANTHER" id="PTHR46156:SF1">
    <property type="entry name" value="ZINC FINGER CCCH DOMAIN-CONTAINING PROTEIN 3"/>
    <property type="match status" value="1"/>
</dbReference>
<keyword evidence="1" id="KW-0862">Zinc</keyword>
<keyword evidence="5" id="KW-1185">Reference proteome</keyword>
<dbReference type="AlphaFoldDB" id="A0A1Y2BC51"/>
<evidence type="ECO:0000313" key="4">
    <source>
        <dbReference type="EMBL" id="ORY32411.1"/>
    </source>
</evidence>
<dbReference type="GO" id="GO:0008270">
    <property type="term" value="F:zinc ion binding"/>
    <property type="evidence" value="ECO:0007669"/>
    <property type="project" value="UniProtKB-KW"/>
</dbReference>
<accession>A0A1Y2BC51</accession>
<gene>
    <name evidence="4" type="ORF">BCR33DRAFT_723449</name>
</gene>
<keyword evidence="1" id="KW-0863">Zinc-finger</keyword>
<feature type="zinc finger region" description="C3H1-type" evidence="1">
    <location>
        <begin position="250"/>
        <end position="273"/>
    </location>
</feature>
<protein>
    <recommendedName>
        <fullName evidence="3">C3H1-type domain-containing protein</fullName>
    </recommendedName>
</protein>
<dbReference type="SMART" id="SM00356">
    <property type="entry name" value="ZnF_C3H1"/>
    <property type="match status" value="4"/>
</dbReference>
<sequence length="417" mass="45912">MTEPSVKEQIARLKAAIELKKSQSQPKPVQTTTHSASFYTRYNNSYPTVPVPKHRNMTLVVNKDSTAPAPTSTETPALPKSRHKSLVVNGPGAATAETIDTVPKELPKFITKGNKLIRAGVVIKKVPISTRVILGGVTKVFNKSETLKPVISKSPQGNRQIIINGVEFKVDPSRRKLVRVQAEKPSSTSSTTKSPPLKIPKRVVIGKQAFIRSKTGNLIPQNTQCVHYQRGSCKLAHKCPFVHDPARRLICRKYLSTVGCPKGATCNLAHTSTIHNTPVCLHFMTKRGCTNAACRYMHVKSDPASEICVAFAREGYCAKEECKERHLWQCPDKDAGRVCSKGDKCKLPPCILERRGIDEKESMESEDGADDVVLLKKPDFVTGFNPRGSVGDYDPNELAVGFGHDSSEESEQDEDEE</sequence>
<evidence type="ECO:0000259" key="3">
    <source>
        <dbReference type="PROSITE" id="PS50103"/>
    </source>
</evidence>
<feature type="domain" description="C3H1-type" evidence="3">
    <location>
        <begin position="219"/>
        <end position="246"/>
    </location>
</feature>
<feature type="region of interest" description="Disordered" evidence="2">
    <location>
        <begin position="64"/>
        <end position="84"/>
    </location>
</feature>
<dbReference type="OrthoDB" id="410307at2759"/>
<evidence type="ECO:0000313" key="5">
    <source>
        <dbReference type="Proteomes" id="UP000193642"/>
    </source>
</evidence>
<comment type="caution">
    <text evidence="4">The sequence shown here is derived from an EMBL/GenBank/DDBJ whole genome shotgun (WGS) entry which is preliminary data.</text>
</comment>
<feature type="compositionally biased region" description="Acidic residues" evidence="2">
    <location>
        <begin position="408"/>
        <end position="417"/>
    </location>
</feature>
<feature type="compositionally biased region" description="Low complexity" evidence="2">
    <location>
        <begin position="66"/>
        <end position="79"/>
    </location>
</feature>
<dbReference type="PROSITE" id="PS50103">
    <property type="entry name" value="ZF_C3H1"/>
    <property type="match status" value="3"/>
</dbReference>
<dbReference type="STRING" id="329046.A0A1Y2BC51"/>
<evidence type="ECO:0000256" key="1">
    <source>
        <dbReference type="PROSITE-ProRule" id="PRU00723"/>
    </source>
</evidence>
<feature type="region of interest" description="Disordered" evidence="2">
    <location>
        <begin position="386"/>
        <end position="417"/>
    </location>
</feature>
<organism evidence="4 5">
    <name type="scientific">Rhizoclosmatium globosum</name>
    <dbReference type="NCBI Taxonomy" id="329046"/>
    <lineage>
        <taxon>Eukaryota</taxon>
        <taxon>Fungi</taxon>
        <taxon>Fungi incertae sedis</taxon>
        <taxon>Chytridiomycota</taxon>
        <taxon>Chytridiomycota incertae sedis</taxon>
        <taxon>Chytridiomycetes</taxon>
        <taxon>Chytridiales</taxon>
        <taxon>Chytriomycetaceae</taxon>
        <taxon>Rhizoclosmatium</taxon>
    </lineage>
</organism>
<dbReference type="Gene3D" id="4.10.1000.10">
    <property type="entry name" value="Zinc finger, CCCH-type"/>
    <property type="match status" value="1"/>
</dbReference>
<feature type="domain" description="C3H1-type" evidence="3">
    <location>
        <begin position="274"/>
        <end position="301"/>
    </location>
</feature>
<proteinExistence type="predicted"/>
<dbReference type="EMBL" id="MCGO01000071">
    <property type="protein sequence ID" value="ORY32411.1"/>
    <property type="molecule type" value="Genomic_DNA"/>
</dbReference>
<feature type="domain" description="C3H1-type" evidence="3">
    <location>
        <begin position="250"/>
        <end position="273"/>
    </location>
</feature>
<feature type="zinc finger region" description="C3H1-type" evidence="1">
    <location>
        <begin position="219"/>
        <end position="246"/>
    </location>
</feature>
<dbReference type="Proteomes" id="UP000193642">
    <property type="component" value="Unassembled WGS sequence"/>
</dbReference>
<reference evidence="4 5" key="1">
    <citation type="submission" date="2016-07" db="EMBL/GenBank/DDBJ databases">
        <title>Pervasive Adenine N6-methylation of Active Genes in Fungi.</title>
        <authorList>
            <consortium name="DOE Joint Genome Institute"/>
            <person name="Mondo S.J."/>
            <person name="Dannebaum R.O."/>
            <person name="Kuo R.C."/>
            <person name="Labutti K."/>
            <person name="Haridas S."/>
            <person name="Kuo A."/>
            <person name="Salamov A."/>
            <person name="Ahrendt S.R."/>
            <person name="Lipzen A."/>
            <person name="Sullivan W."/>
            <person name="Andreopoulos W.B."/>
            <person name="Clum A."/>
            <person name="Lindquist E."/>
            <person name="Daum C."/>
            <person name="Ramamoorthy G.K."/>
            <person name="Gryganskyi A."/>
            <person name="Culley D."/>
            <person name="Magnuson J.K."/>
            <person name="James T.Y."/>
            <person name="O'Malley M.A."/>
            <person name="Stajich J.E."/>
            <person name="Spatafora J.W."/>
            <person name="Visel A."/>
            <person name="Grigoriev I.V."/>
        </authorList>
    </citation>
    <scope>NUCLEOTIDE SEQUENCE [LARGE SCALE GENOMIC DNA]</scope>
    <source>
        <strain evidence="4 5">JEL800</strain>
    </source>
</reference>
<dbReference type="PANTHER" id="PTHR46156">
    <property type="entry name" value="CCCH ZINGC FINGER"/>
    <property type="match status" value="1"/>
</dbReference>
<name>A0A1Y2BC51_9FUNG</name>
<evidence type="ECO:0000256" key="2">
    <source>
        <dbReference type="SAM" id="MobiDB-lite"/>
    </source>
</evidence>